<evidence type="ECO:0000313" key="9">
    <source>
        <dbReference type="EMBL" id="SBV99310.1"/>
    </source>
</evidence>
<dbReference type="GO" id="GO:0016407">
    <property type="term" value="F:acetyltransferase activity"/>
    <property type="evidence" value="ECO:0007669"/>
    <property type="project" value="TreeGrafter"/>
</dbReference>
<dbReference type="SUPFAM" id="SSF51230">
    <property type="entry name" value="Single hybrid motif"/>
    <property type="match status" value="2"/>
</dbReference>
<evidence type="ECO:0000256" key="5">
    <source>
        <dbReference type="ARBA" id="ARBA00023315"/>
    </source>
</evidence>
<dbReference type="PANTHER" id="PTHR43178">
    <property type="entry name" value="DIHYDROLIPOAMIDE ACETYLTRANSFERASE COMPONENT OF PYRUVATE DEHYDROGENASE COMPLEX"/>
    <property type="match status" value="1"/>
</dbReference>
<keyword evidence="9" id="KW-0670">Pyruvate</keyword>
<feature type="domain" description="Peripheral subunit-binding (PSBD)" evidence="8">
    <location>
        <begin position="213"/>
        <end position="250"/>
    </location>
</feature>
<dbReference type="InterPro" id="IPR000089">
    <property type="entry name" value="Biotin_lipoyl"/>
</dbReference>
<dbReference type="SUPFAM" id="SSF52777">
    <property type="entry name" value="CoA-dependent acyltransferases"/>
    <property type="match status" value="1"/>
</dbReference>
<dbReference type="EC" id="2.3.1.-" evidence="6"/>
<dbReference type="InterPro" id="IPR003016">
    <property type="entry name" value="2-oxoA_DH_lipoyl-BS"/>
</dbReference>
<dbReference type="InterPro" id="IPR023213">
    <property type="entry name" value="CAT-like_dom_sf"/>
</dbReference>
<dbReference type="Gene3D" id="2.40.50.100">
    <property type="match status" value="2"/>
</dbReference>
<dbReference type="Pfam" id="PF00364">
    <property type="entry name" value="Biotin_lipoyl"/>
    <property type="match status" value="2"/>
</dbReference>
<dbReference type="PANTHER" id="PTHR43178:SF5">
    <property type="entry name" value="LIPOAMIDE ACYLTRANSFERASE COMPONENT OF BRANCHED-CHAIN ALPHA-KETO ACID DEHYDROGENASE COMPLEX, MITOCHONDRIAL"/>
    <property type="match status" value="1"/>
</dbReference>
<dbReference type="GO" id="GO:0031405">
    <property type="term" value="F:lipoic acid binding"/>
    <property type="evidence" value="ECO:0007669"/>
    <property type="project" value="TreeGrafter"/>
</dbReference>
<dbReference type="PROSITE" id="PS51826">
    <property type="entry name" value="PSBD"/>
    <property type="match status" value="1"/>
</dbReference>
<dbReference type="PROSITE" id="PS00189">
    <property type="entry name" value="LIPOYL"/>
    <property type="match status" value="2"/>
</dbReference>
<evidence type="ECO:0000256" key="3">
    <source>
        <dbReference type="ARBA" id="ARBA00022679"/>
    </source>
</evidence>
<organism evidence="9">
    <name type="scientific">uncultured delta proteobacterium</name>
    <dbReference type="NCBI Taxonomy" id="34034"/>
    <lineage>
        <taxon>Bacteria</taxon>
        <taxon>Deltaproteobacteria</taxon>
        <taxon>environmental samples</taxon>
    </lineage>
</organism>
<protein>
    <recommendedName>
        <fullName evidence="6">Dihydrolipoamide acetyltransferase component of pyruvate dehydrogenase complex</fullName>
        <ecNumber evidence="6">2.3.1.-</ecNumber>
    </recommendedName>
</protein>
<dbReference type="InterPro" id="IPR036625">
    <property type="entry name" value="E3-bd_dom_sf"/>
</dbReference>
<comment type="similarity">
    <text evidence="2 6">Belongs to the 2-oxoacid dehydrogenase family.</text>
</comment>
<evidence type="ECO:0000256" key="4">
    <source>
        <dbReference type="ARBA" id="ARBA00022823"/>
    </source>
</evidence>
<dbReference type="AlphaFoldDB" id="A0A212JIQ7"/>
<dbReference type="PROSITE" id="PS50968">
    <property type="entry name" value="BIOTINYL_LIPOYL"/>
    <property type="match status" value="2"/>
</dbReference>
<dbReference type="GO" id="GO:0005737">
    <property type="term" value="C:cytoplasm"/>
    <property type="evidence" value="ECO:0007669"/>
    <property type="project" value="TreeGrafter"/>
</dbReference>
<dbReference type="InterPro" id="IPR011053">
    <property type="entry name" value="Single_hybrid_motif"/>
</dbReference>
<feature type="domain" description="Lipoyl-binding" evidence="7">
    <location>
        <begin position="100"/>
        <end position="175"/>
    </location>
</feature>
<name>A0A212JIQ7_9DELT</name>
<dbReference type="CDD" id="cd06849">
    <property type="entry name" value="lipoyl_domain"/>
    <property type="match status" value="2"/>
</dbReference>
<dbReference type="InterPro" id="IPR050743">
    <property type="entry name" value="2-oxoacid_DH_E2_comp"/>
</dbReference>
<evidence type="ECO:0000256" key="1">
    <source>
        <dbReference type="ARBA" id="ARBA00001938"/>
    </source>
</evidence>
<gene>
    <name evidence="9" type="ORF">KL86DPRO_11561</name>
</gene>
<dbReference type="InterPro" id="IPR004167">
    <property type="entry name" value="PSBD"/>
</dbReference>
<evidence type="ECO:0000256" key="6">
    <source>
        <dbReference type="RuleBase" id="RU003423"/>
    </source>
</evidence>
<dbReference type="Gene3D" id="4.10.320.10">
    <property type="entry name" value="E3-binding domain"/>
    <property type="match status" value="1"/>
</dbReference>
<dbReference type="Gene3D" id="3.30.559.10">
    <property type="entry name" value="Chloramphenicol acetyltransferase-like domain"/>
    <property type="match status" value="1"/>
</dbReference>
<sequence length="502" mass="51906">MPVEIRMPQISMTMIDGTIVKWLKKEGEPVSEGEDLVEIQTDKVVETLGSAASGVLGQLVAKEGETVPVGGVLCLVAGEGEEASPARPEAAPAPAAAGAAAEIRMPQISMTMIDGTIVKWLKKEGDTVAEGEDLVEIQTDKVVETLGSAAAGTVLRIVAGEGETIPVGGLLCSVGEKGQQTVAPAAAVAAPAAAPAAAVPAASPAAERKRSRRATPLAKKIAAKAGVDLSSVRGTGLGGMIVRADVEEALKAAPASPARPAAAATAPVTAPPLSPDAGDTVVPFEGIRKVIADNLMQSRRVVADVTTVADADMGAVRDVRKVLPVSYTAFAVLASARALAEFPVINALVEDDRIIMKKQINISVAVATNVGLLTPVIRDAGNKNLLTIADDLADLAARGREGKLTARDFEGGTFTVSNSGVYGSIIFTPIVNNPQSAILGLGRIAKVPVVREDDTIAPALMMYMSLSYNHRSIDGETAVTFLQRIRHYLEHPAAMLGLRKPA</sequence>
<keyword evidence="4 6" id="KW-0450">Lipoyl</keyword>
<dbReference type="InterPro" id="IPR001078">
    <property type="entry name" value="2-oxoacid_DH_actylTfrase"/>
</dbReference>
<reference evidence="9" key="1">
    <citation type="submission" date="2016-04" db="EMBL/GenBank/DDBJ databases">
        <authorList>
            <person name="Evans L.H."/>
            <person name="Alamgir A."/>
            <person name="Owens N."/>
            <person name="Weber N.D."/>
            <person name="Virtaneva K."/>
            <person name="Barbian K."/>
            <person name="Babar A."/>
            <person name="Rosenke K."/>
        </authorList>
    </citation>
    <scope>NUCLEOTIDE SEQUENCE</scope>
    <source>
        <strain evidence="9">86</strain>
    </source>
</reference>
<dbReference type="SUPFAM" id="SSF47005">
    <property type="entry name" value="Peripheral subunit-binding domain of 2-oxo acid dehydrogenase complex"/>
    <property type="match status" value="1"/>
</dbReference>
<comment type="cofactor">
    <cofactor evidence="1 6">
        <name>(R)-lipoate</name>
        <dbReference type="ChEBI" id="CHEBI:83088"/>
    </cofactor>
</comment>
<dbReference type="EMBL" id="FLUQ01000001">
    <property type="protein sequence ID" value="SBV99310.1"/>
    <property type="molecule type" value="Genomic_DNA"/>
</dbReference>
<keyword evidence="5 6" id="KW-0012">Acyltransferase</keyword>
<proteinExistence type="inferred from homology"/>
<evidence type="ECO:0000256" key="2">
    <source>
        <dbReference type="ARBA" id="ARBA00007317"/>
    </source>
</evidence>
<dbReference type="Pfam" id="PF00198">
    <property type="entry name" value="2-oxoacid_dh"/>
    <property type="match status" value="1"/>
</dbReference>
<evidence type="ECO:0000259" key="7">
    <source>
        <dbReference type="PROSITE" id="PS50968"/>
    </source>
</evidence>
<feature type="domain" description="Lipoyl-binding" evidence="7">
    <location>
        <begin position="2"/>
        <end position="77"/>
    </location>
</feature>
<accession>A0A212JIQ7</accession>
<keyword evidence="3 6" id="KW-0808">Transferase</keyword>
<evidence type="ECO:0000259" key="8">
    <source>
        <dbReference type="PROSITE" id="PS51826"/>
    </source>
</evidence>
<dbReference type="Pfam" id="PF02817">
    <property type="entry name" value="E3_binding"/>
    <property type="match status" value="1"/>
</dbReference>